<dbReference type="InterPro" id="IPR023419">
    <property type="entry name" value="Transthyretin_CS"/>
</dbReference>
<evidence type="ECO:0000256" key="3">
    <source>
        <dbReference type="ARBA" id="ARBA00009850"/>
    </source>
</evidence>
<dbReference type="PANTHER" id="PTHR10395:SF7">
    <property type="entry name" value="5-HYDROXYISOURATE HYDROLASE"/>
    <property type="match status" value="1"/>
</dbReference>
<proteinExistence type="inferred from homology"/>
<dbReference type="NCBIfam" id="TIGR02962">
    <property type="entry name" value="hdxy_isourate"/>
    <property type="match status" value="1"/>
</dbReference>
<feature type="binding site" evidence="7">
    <location>
        <position position="47"/>
    </location>
    <ligand>
        <name>substrate</name>
    </ligand>
</feature>
<dbReference type="InterPro" id="IPR014306">
    <property type="entry name" value="Hydroxyisourate_hydrolase"/>
</dbReference>
<name>A0A2A4K0A6_HELVI</name>
<dbReference type="InterPro" id="IPR023418">
    <property type="entry name" value="Thyroxine_BS"/>
</dbReference>
<dbReference type="EMBL" id="NWSH01000325">
    <property type="protein sequence ID" value="PCG77456.1"/>
    <property type="molecule type" value="Genomic_DNA"/>
</dbReference>
<comment type="function">
    <text evidence="2">Catalyzes the hydrolysis of 5-hydroxyisourate (HIU) to 2-oxo-4-hydroxy-4-carboxy-5-ureidoimidazoline (OHCU).</text>
</comment>
<dbReference type="EC" id="3.5.2.17" evidence="8"/>
<keyword evidence="5 8" id="KW-0659">Purine metabolism</keyword>
<evidence type="ECO:0000256" key="4">
    <source>
        <dbReference type="ARBA" id="ARBA00011881"/>
    </source>
</evidence>
<gene>
    <name evidence="10" type="ORF">B5V51_7340</name>
</gene>
<dbReference type="InterPro" id="IPR036817">
    <property type="entry name" value="Transthyretin/HIU_hydrolase_sf"/>
</dbReference>
<dbReference type="InterPro" id="IPR023416">
    <property type="entry name" value="Transthyretin/HIU_hydrolase_d"/>
</dbReference>
<evidence type="ECO:0000256" key="6">
    <source>
        <dbReference type="ARBA" id="ARBA00022801"/>
    </source>
</evidence>
<feature type="binding site" evidence="7">
    <location>
        <position position="9"/>
    </location>
    <ligand>
        <name>substrate</name>
    </ligand>
</feature>
<dbReference type="AlphaFoldDB" id="A0A2A4K0A6"/>
<evidence type="ECO:0000313" key="10">
    <source>
        <dbReference type="EMBL" id="PCG77456.1"/>
    </source>
</evidence>
<evidence type="ECO:0000256" key="8">
    <source>
        <dbReference type="RuleBase" id="RU361270"/>
    </source>
</evidence>
<dbReference type="PRINTS" id="PR00189">
    <property type="entry name" value="TRNSTHYRETIN"/>
</dbReference>
<sequence length="113" mass="12875">MSRPVLSTHVLDTSTGRPAAGLFVELYKNKDSSWTLWHGSMTTSDGRIQFPFSNDSMAAGTYKLLFKVGDYYKMIDKETIYPFVEITFNTKDGEHYHIPLLLSPYGYTTYRGS</sequence>
<dbReference type="InterPro" id="IPR000895">
    <property type="entry name" value="Transthyretin/HIU_hydrolase"/>
</dbReference>
<dbReference type="STRING" id="7102.A0A2A4K0A6"/>
<dbReference type="SMART" id="SM00095">
    <property type="entry name" value="TR_THY"/>
    <property type="match status" value="1"/>
</dbReference>
<accession>A0A2A4K0A6</accession>
<feature type="binding site" evidence="7">
    <location>
        <position position="110"/>
    </location>
    <ligand>
        <name>substrate</name>
    </ligand>
</feature>
<reference evidence="10" key="1">
    <citation type="submission" date="2017-09" db="EMBL/GenBank/DDBJ databases">
        <title>Contemporary evolution of a Lepidopteran species, Heliothis virescens, in response to modern agricultural practices.</title>
        <authorList>
            <person name="Fritz M.L."/>
            <person name="Deyonke A.M."/>
            <person name="Papanicolaou A."/>
            <person name="Micinski S."/>
            <person name="Westbrook J."/>
            <person name="Gould F."/>
        </authorList>
    </citation>
    <scope>NUCLEOTIDE SEQUENCE [LARGE SCALE GENOMIC DNA]</scope>
    <source>
        <strain evidence="10">HvINT-</strain>
        <tissue evidence="10">Whole body</tissue>
    </source>
</reference>
<dbReference type="PANTHER" id="PTHR10395">
    <property type="entry name" value="URICASE AND TRANSTHYRETIN-RELATED"/>
    <property type="match status" value="1"/>
</dbReference>
<comment type="subunit">
    <text evidence="4 8">Homotetramer.</text>
</comment>
<evidence type="ECO:0000256" key="7">
    <source>
        <dbReference type="PIRSR" id="PIRSR600895-51"/>
    </source>
</evidence>
<dbReference type="SUPFAM" id="SSF49472">
    <property type="entry name" value="Transthyretin (synonym: prealbumin)"/>
    <property type="match status" value="1"/>
</dbReference>
<organism evidence="10">
    <name type="scientific">Heliothis virescens</name>
    <name type="common">Tobacco budworm moth</name>
    <dbReference type="NCBI Taxonomy" id="7102"/>
    <lineage>
        <taxon>Eukaryota</taxon>
        <taxon>Metazoa</taxon>
        <taxon>Ecdysozoa</taxon>
        <taxon>Arthropoda</taxon>
        <taxon>Hexapoda</taxon>
        <taxon>Insecta</taxon>
        <taxon>Pterygota</taxon>
        <taxon>Neoptera</taxon>
        <taxon>Endopterygota</taxon>
        <taxon>Lepidoptera</taxon>
        <taxon>Glossata</taxon>
        <taxon>Ditrysia</taxon>
        <taxon>Noctuoidea</taxon>
        <taxon>Noctuidae</taxon>
        <taxon>Heliothinae</taxon>
        <taxon>Heliothis</taxon>
    </lineage>
</organism>
<dbReference type="PROSITE" id="PS00768">
    <property type="entry name" value="TRANSTHYRETIN_1"/>
    <property type="match status" value="1"/>
</dbReference>
<keyword evidence="6 8" id="KW-0378">Hydrolase</keyword>
<dbReference type="Gene3D" id="2.60.40.180">
    <property type="entry name" value="Transthyretin/hydroxyisourate hydrolase domain"/>
    <property type="match status" value="1"/>
</dbReference>
<comment type="caution">
    <text evidence="10">The sequence shown here is derived from an EMBL/GenBank/DDBJ whole genome shotgun (WGS) entry which is preliminary data.</text>
</comment>
<evidence type="ECO:0000256" key="1">
    <source>
        <dbReference type="ARBA" id="ARBA00001043"/>
    </source>
</evidence>
<feature type="domain" description="Transthyretin/hydroxyisourate hydrolase" evidence="9">
    <location>
        <begin position="1"/>
        <end position="112"/>
    </location>
</feature>
<dbReference type="Pfam" id="PF00576">
    <property type="entry name" value="Transthyretin"/>
    <property type="match status" value="1"/>
</dbReference>
<evidence type="ECO:0000256" key="5">
    <source>
        <dbReference type="ARBA" id="ARBA00022631"/>
    </source>
</evidence>
<comment type="similarity">
    <text evidence="3 8">Belongs to the transthyretin family. 5-hydroxyisourate hydrolase subfamily.</text>
</comment>
<dbReference type="GO" id="GO:0033971">
    <property type="term" value="F:hydroxyisourate hydrolase activity"/>
    <property type="evidence" value="ECO:0007669"/>
    <property type="project" value="UniProtKB-EC"/>
</dbReference>
<evidence type="ECO:0000259" key="9">
    <source>
        <dbReference type="SMART" id="SM00095"/>
    </source>
</evidence>
<dbReference type="PROSITE" id="PS00769">
    <property type="entry name" value="TRANSTHYRETIN_2"/>
    <property type="match status" value="1"/>
</dbReference>
<protein>
    <recommendedName>
        <fullName evidence="8">5-hydroxyisourate hydrolase</fullName>
        <shortName evidence="8">HIU hydrolase</shortName>
        <shortName evidence="8">HIUHase</shortName>
        <ecNumber evidence="8">3.5.2.17</ecNumber>
    </recommendedName>
</protein>
<dbReference type="GO" id="GO:0006144">
    <property type="term" value="P:purine nucleobase metabolic process"/>
    <property type="evidence" value="ECO:0007669"/>
    <property type="project" value="UniProtKB-KW"/>
</dbReference>
<dbReference type="CDD" id="cd05822">
    <property type="entry name" value="TLP_HIUase"/>
    <property type="match status" value="1"/>
</dbReference>
<comment type="catalytic activity">
    <reaction evidence="1 8">
        <text>5-hydroxyisourate + H2O = 5-hydroxy-2-oxo-4-ureido-2,5-dihydro-1H-imidazole-5-carboxylate + H(+)</text>
        <dbReference type="Rhea" id="RHEA:23736"/>
        <dbReference type="ChEBI" id="CHEBI:15377"/>
        <dbReference type="ChEBI" id="CHEBI:15378"/>
        <dbReference type="ChEBI" id="CHEBI:18072"/>
        <dbReference type="ChEBI" id="CHEBI:58639"/>
        <dbReference type="EC" id="3.5.2.17"/>
    </reaction>
</comment>
<evidence type="ECO:0000256" key="2">
    <source>
        <dbReference type="ARBA" id="ARBA00002704"/>
    </source>
</evidence>